<evidence type="ECO:0000313" key="2">
    <source>
        <dbReference type="Proteomes" id="UP000708208"/>
    </source>
</evidence>
<protein>
    <submittedName>
        <fullName evidence="1">Uncharacterized protein</fullName>
    </submittedName>
</protein>
<accession>A0A8J2JK92</accession>
<reference evidence="1" key="1">
    <citation type="submission" date="2021-06" db="EMBL/GenBank/DDBJ databases">
        <authorList>
            <person name="Hodson N. C."/>
            <person name="Mongue J. A."/>
            <person name="Jaron S. K."/>
        </authorList>
    </citation>
    <scope>NUCLEOTIDE SEQUENCE</scope>
</reference>
<gene>
    <name evidence="1" type="ORF">AFUS01_LOCUS8216</name>
</gene>
<dbReference type="Proteomes" id="UP000708208">
    <property type="component" value="Unassembled WGS sequence"/>
</dbReference>
<organism evidence="1 2">
    <name type="scientific">Allacma fusca</name>
    <dbReference type="NCBI Taxonomy" id="39272"/>
    <lineage>
        <taxon>Eukaryota</taxon>
        <taxon>Metazoa</taxon>
        <taxon>Ecdysozoa</taxon>
        <taxon>Arthropoda</taxon>
        <taxon>Hexapoda</taxon>
        <taxon>Collembola</taxon>
        <taxon>Symphypleona</taxon>
        <taxon>Sminthuridae</taxon>
        <taxon>Allacma</taxon>
    </lineage>
</organism>
<comment type="caution">
    <text evidence="1">The sequence shown here is derived from an EMBL/GenBank/DDBJ whole genome shotgun (WGS) entry which is preliminary data.</text>
</comment>
<name>A0A8J2JK92_9HEXA</name>
<dbReference type="AlphaFoldDB" id="A0A8J2JK92"/>
<keyword evidence="2" id="KW-1185">Reference proteome</keyword>
<sequence length="81" mass="9263">MAKTFGYYRSDKKEKISHQNGLNSKEISQYFRNVTKFLVPLGIHGDENDVLHSSFSCLRPLTVPNPLANVDDIDKICTHRL</sequence>
<proteinExistence type="predicted"/>
<dbReference type="EMBL" id="CAJVCH010056454">
    <property type="protein sequence ID" value="CAG7718850.1"/>
    <property type="molecule type" value="Genomic_DNA"/>
</dbReference>
<evidence type="ECO:0000313" key="1">
    <source>
        <dbReference type="EMBL" id="CAG7718850.1"/>
    </source>
</evidence>